<dbReference type="InterPro" id="IPR005119">
    <property type="entry name" value="LysR_subst-bd"/>
</dbReference>
<dbReference type="Pfam" id="PF03466">
    <property type="entry name" value="LysR_substrate"/>
    <property type="match status" value="1"/>
</dbReference>
<reference evidence="6 7" key="1">
    <citation type="submission" date="2019-08" db="EMBL/GenBank/DDBJ databases">
        <title>Five species of Acinetobacter isolated from floral nectar and animal pollinators.</title>
        <authorList>
            <person name="Hendry T.A."/>
        </authorList>
    </citation>
    <scope>NUCLEOTIDE SEQUENCE [LARGE SCALE GENOMIC DNA]</scope>
    <source>
        <strain evidence="6 7">MD18.27</strain>
    </source>
</reference>
<dbReference type="SUPFAM" id="SSF53850">
    <property type="entry name" value="Periplasmic binding protein-like II"/>
    <property type="match status" value="1"/>
</dbReference>
<keyword evidence="4" id="KW-0804">Transcription</keyword>
<dbReference type="EMBL" id="VTDN01000014">
    <property type="protein sequence ID" value="MEB5477779.1"/>
    <property type="molecule type" value="Genomic_DNA"/>
</dbReference>
<name>A0ABU6DVA5_9GAMM</name>
<dbReference type="PANTHER" id="PTHR30537">
    <property type="entry name" value="HTH-TYPE TRANSCRIPTIONAL REGULATOR"/>
    <property type="match status" value="1"/>
</dbReference>
<dbReference type="InterPro" id="IPR036390">
    <property type="entry name" value="WH_DNA-bd_sf"/>
</dbReference>
<feature type="domain" description="HTH lysR-type" evidence="5">
    <location>
        <begin position="1"/>
        <end position="59"/>
    </location>
</feature>
<dbReference type="Gene3D" id="3.40.190.290">
    <property type="match status" value="1"/>
</dbReference>
<dbReference type="InterPro" id="IPR036388">
    <property type="entry name" value="WH-like_DNA-bd_sf"/>
</dbReference>
<evidence type="ECO:0000256" key="4">
    <source>
        <dbReference type="ARBA" id="ARBA00023163"/>
    </source>
</evidence>
<gene>
    <name evidence="6" type="ORF">I2F25_12125</name>
</gene>
<dbReference type="Gene3D" id="1.10.10.10">
    <property type="entry name" value="Winged helix-like DNA-binding domain superfamily/Winged helix DNA-binding domain"/>
    <property type="match status" value="1"/>
</dbReference>
<keyword evidence="7" id="KW-1185">Reference proteome</keyword>
<dbReference type="Pfam" id="PF00126">
    <property type="entry name" value="HTH_1"/>
    <property type="match status" value="1"/>
</dbReference>
<evidence type="ECO:0000259" key="5">
    <source>
        <dbReference type="PROSITE" id="PS50931"/>
    </source>
</evidence>
<protein>
    <submittedName>
        <fullName evidence="6">LysR family transcriptional regulator</fullName>
    </submittedName>
</protein>
<comment type="caution">
    <text evidence="6">The sequence shown here is derived from an EMBL/GenBank/DDBJ whole genome shotgun (WGS) entry which is preliminary data.</text>
</comment>
<evidence type="ECO:0000313" key="7">
    <source>
        <dbReference type="Proteomes" id="UP001339883"/>
    </source>
</evidence>
<dbReference type="InterPro" id="IPR058163">
    <property type="entry name" value="LysR-type_TF_proteobact-type"/>
</dbReference>
<comment type="similarity">
    <text evidence="1">Belongs to the LysR transcriptional regulatory family.</text>
</comment>
<dbReference type="Proteomes" id="UP001339883">
    <property type="component" value="Unassembled WGS sequence"/>
</dbReference>
<accession>A0ABU6DVA5</accession>
<organism evidence="6 7">
    <name type="scientific">Acinetobacter pollinis</name>
    <dbReference type="NCBI Taxonomy" id="2605270"/>
    <lineage>
        <taxon>Bacteria</taxon>
        <taxon>Pseudomonadati</taxon>
        <taxon>Pseudomonadota</taxon>
        <taxon>Gammaproteobacteria</taxon>
        <taxon>Moraxellales</taxon>
        <taxon>Moraxellaceae</taxon>
        <taxon>Acinetobacter</taxon>
    </lineage>
</organism>
<keyword evidence="2" id="KW-0805">Transcription regulation</keyword>
<keyword evidence="3" id="KW-0238">DNA-binding</keyword>
<sequence>MDTLKAIQVFVTIHQYGSFTKAADHLNYSRAMVSRYLEHLEEKFSTRLFQRNTRKISLTPAGEQALLYCENILQQEKLLYGLAAHEQHQGVIRISCSSFLFQMGVDKCIAQFRQLFPKVEFDIQLSESTIDLIEDRVDIAFRIAQNIADGLIARPVYPIPSSFCASPIYLNKIDTLTHPSQLIQHDCIVHYAQLSTWTFINREQQPQNYTVKSTFKSNDVLALHKICVEGCGIAMLPTYVVLNDLKHGNLNIVLPEYTAPDIMLSLVYTSRHHLPLISQKFIAFIQENLPILLKKHEDCI</sequence>
<evidence type="ECO:0000256" key="3">
    <source>
        <dbReference type="ARBA" id="ARBA00023125"/>
    </source>
</evidence>
<dbReference type="PANTHER" id="PTHR30537:SF35">
    <property type="entry name" value="TRANSCRIPTIONAL REGULATORY PROTEIN"/>
    <property type="match status" value="1"/>
</dbReference>
<dbReference type="RefSeq" id="WP_325776163.1">
    <property type="nucleotide sequence ID" value="NZ_VTDN01000014.1"/>
</dbReference>
<evidence type="ECO:0000313" key="6">
    <source>
        <dbReference type="EMBL" id="MEB5477779.1"/>
    </source>
</evidence>
<dbReference type="CDD" id="cd08422">
    <property type="entry name" value="PBP2_CrgA_like"/>
    <property type="match status" value="1"/>
</dbReference>
<dbReference type="SUPFAM" id="SSF46785">
    <property type="entry name" value="Winged helix' DNA-binding domain"/>
    <property type="match status" value="1"/>
</dbReference>
<dbReference type="PROSITE" id="PS50931">
    <property type="entry name" value="HTH_LYSR"/>
    <property type="match status" value="1"/>
</dbReference>
<evidence type="ECO:0000256" key="1">
    <source>
        <dbReference type="ARBA" id="ARBA00009437"/>
    </source>
</evidence>
<proteinExistence type="inferred from homology"/>
<dbReference type="InterPro" id="IPR000847">
    <property type="entry name" value="LysR_HTH_N"/>
</dbReference>
<evidence type="ECO:0000256" key="2">
    <source>
        <dbReference type="ARBA" id="ARBA00023015"/>
    </source>
</evidence>